<gene>
    <name evidence="2" type="ORF">GPUH_LOCUS17222</name>
</gene>
<name>A0A183E8D1_9BILA</name>
<sequence>MIIQTRTDEIFGAFCDAAWSTRRNKRDTGPQGKYFGDAQSFVWNLSADGQLNVYNWAERQPRFFMAAPTDTTLMIGGSAIKLEENLRNGTTIPGNTFKNPEFVKGGIFTVEEMEIFQGFVFETTKEEKERREWEELELSRARGEAYDQGTFQRQGGGAGAFGAGLDKVYASPRIPA</sequence>
<dbReference type="Proteomes" id="UP000271098">
    <property type="component" value="Unassembled WGS sequence"/>
</dbReference>
<feature type="domain" description="TLDc" evidence="1">
    <location>
        <begin position="1"/>
        <end position="119"/>
    </location>
</feature>
<evidence type="ECO:0000259" key="1">
    <source>
        <dbReference type="PROSITE" id="PS51886"/>
    </source>
</evidence>
<dbReference type="PROSITE" id="PS51886">
    <property type="entry name" value="TLDC"/>
    <property type="match status" value="1"/>
</dbReference>
<evidence type="ECO:0000313" key="2">
    <source>
        <dbReference type="EMBL" id="VDN29399.1"/>
    </source>
</evidence>
<evidence type="ECO:0000313" key="3">
    <source>
        <dbReference type="Proteomes" id="UP000271098"/>
    </source>
</evidence>
<dbReference type="Pfam" id="PF07534">
    <property type="entry name" value="TLD"/>
    <property type="match status" value="1"/>
</dbReference>
<dbReference type="WBParaSite" id="GPUH_0001724401-mRNA-1">
    <property type="protein sequence ID" value="GPUH_0001724401-mRNA-1"/>
    <property type="gene ID" value="GPUH_0001724401"/>
</dbReference>
<dbReference type="AlphaFoldDB" id="A0A183E8D1"/>
<accession>A0A183E8D1</accession>
<dbReference type="PANTHER" id="PTHR23354">
    <property type="entry name" value="NUCLEOLAR PROTEIN 7/ESTROGEN RECEPTOR COACTIVATOR-RELATED"/>
    <property type="match status" value="1"/>
</dbReference>
<dbReference type="OrthoDB" id="10065050at2759"/>
<dbReference type="PANTHER" id="PTHR23354:SF122">
    <property type="entry name" value="GTPASE-ACTIVATING PROTEIN SKYWALKER"/>
    <property type="match status" value="1"/>
</dbReference>
<dbReference type="EMBL" id="UYRT01084881">
    <property type="protein sequence ID" value="VDN29399.1"/>
    <property type="molecule type" value="Genomic_DNA"/>
</dbReference>
<reference evidence="4" key="1">
    <citation type="submission" date="2016-06" db="UniProtKB">
        <authorList>
            <consortium name="WormBaseParasite"/>
        </authorList>
    </citation>
    <scope>IDENTIFICATION</scope>
</reference>
<protein>
    <submittedName>
        <fullName evidence="4">TLDc domain-containing protein</fullName>
    </submittedName>
</protein>
<reference evidence="2 3" key="2">
    <citation type="submission" date="2018-11" db="EMBL/GenBank/DDBJ databases">
        <authorList>
            <consortium name="Pathogen Informatics"/>
        </authorList>
    </citation>
    <scope>NUCLEOTIDE SEQUENCE [LARGE SCALE GENOMIC DNA]</scope>
</reference>
<dbReference type="InterPro" id="IPR006571">
    <property type="entry name" value="TLDc_dom"/>
</dbReference>
<evidence type="ECO:0000313" key="4">
    <source>
        <dbReference type="WBParaSite" id="GPUH_0001724401-mRNA-1"/>
    </source>
</evidence>
<keyword evidence="3" id="KW-1185">Reference proteome</keyword>
<organism evidence="4">
    <name type="scientific">Gongylonema pulchrum</name>
    <dbReference type="NCBI Taxonomy" id="637853"/>
    <lineage>
        <taxon>Eukaryota</taxon>
        <taxon>Metazoa</taxon>
        <taxon>Ecdysozoa</taxon>
        <taxon>Nematoda</taxon>
        <taxon>Chromadorea</taxon>
        <taxon>Rhabditida</taxon>
        <taxon>Spirurina</taxon>
        <taxon>Spiruromorpha</taxon>
        <taxon>Spiruroidea</taxon>
        <taxon>Gongylonematidae</taxon>
        <taxon>Gongylonema</taxon>
    </lineage>
</organism>
<proteinExistence type="predicted"/>